<dbReference type="WBParaSite" id="Pan_g3124.t1">
    <property type="protein sequence ID" value="Pan_g3124.t1"/>
    <property type="gene ID" value="Pan_g3124"/>
</dbReference>
<keyword evidence="1" id="KW-0472">Membrane</keyword>
<keyword evidence="3" id="KW-1185">Reference proteome</keyword>
<keyword evidence="1" id="KW-1133">Transmembrane helix</keyword>
<feature type="transmembrane region" description="Helical" evidence="1">
    <location>
        <begin position="226"/>
        <end position="244"/>
    </location>
</feature>
<feature type="signal peptide" evidence="2">
    <location>
        <begin position="1"/>
        <end position="23"/>
    </location>
</feature>
<keyword evidence="1" id="KW-0812">Transmembrane</keyword>
<proteinExistence type="predicted"/>
<organism evidence="3 4">
    <name type="scientific">Panagrellus redivivus</name>
    <name type="common">Microworm</name>
    <dbReference type="NCBI Taxonomy" id="6233"/>
    <lineage>
        <taxon>Eukaryota</taxon>
        <taxon>Metazoa</taxon>
        <taxon>Ecdysozoa</taxon>
        <taxon>Nematoda</taxon>
        <taxon>Chromadorea</taxon>
        <taxon>Rhabditida</taxon>
        <taxon>Tylenchina</taxon>
        <taxon>Panagrolaimomorpha</taxon>
        <taxon>Panagrolaimoidea</taxon>
        <taxon>Panagrolaimidae</taxon>
        <taxon>Panagrellus</taxon>
    </lineage>
</organism>
<keyword evidence="2" id="KW-0732">Signal</keyword>
<protein>
    <submittedName>
        <fullName evidence="4">UPAR/Ly6 domain-containing protein</fullName>
    </submittedName>
</protein>
<sequence>MPSKGIGVVLLLLLSGYAMVALAVRCHSSETAFINEDVDGHFKECDVCYVRTNTVLDAVHTIHGCKFAFGMTDGYTLDEIEDVRLSDGTVSIGSKIRHCATDYCNFKIDPPPSLTCYHNFDRYSGILYPTKGKKNTKKVSGCRACLYQHNFVSEFGFGEFIPDIYECLDQSITLNKPELYKYPRYGMVLVSPNTCNEGSYEGVNIKYMYCDSGDLCTDACGNANHIGMGWGAVLAVLVYFAAYLNW</sequence>
<name>A0A7E4VU94_PANRE</name>
<dbReference type="Proteomes" id="UP000492821">
    <property type="component" value="Unassembled WGS sequence"/>
</dbReference>
<feature type="chain" id="PRO_5029014289" evidence="2">
    <location>
        <begin position="24"/>
        <end position="246"/>
    </location>
</feature>
<reference evidence="4" key="2">
    <citation type="submission" date="2020-10" db="UniProtKB">
        <authorList>
            <consortium name="WormBaseParasite"/>
        </authorList>
    </citation>
    <scope>IDENTIFICATION</scope>
</reference>
<accession>A0A7E4VU94</accession>
<dbReference type="AlphaFoldDB" id="A0A7E4VU94"/>
<evidence type="ECO:0000256" key="1">
    <source>
        <dbReference type="SAM" id="Phobius"/>
    </source>
</evidence>
<reference evidence="3" key="1">
    <citation type="journal article" date="2013" name="Genetics">
        <title>The draft genome and transcriptome of Panagrellus redivivus are shaped by the harsh demands of a free-living lifestyle.</title>
        <authorList>
            <person name="Srinivasan J."/>
            <person name="Dillman A.R."/>
            <person name="Macchietto M.G."/>
            <person name="Heikkinen L."/>
            <person name="Lakso M."/>
            <person name="Fracchia K.M."/>
            <person name="Antoshechkin I."/>
            <person name="Mortazavi A."/>
            <person name="Wong G."/>
            <person name="Sternberg P.W."/>
        </authorList>
    </citation>
    <scope>NUCLEOTIDE SEQUENCE [LARGE SCALE GENOMIC DNA]</scope>
    <source>
        <strain evidence="3">MT8872</strain>
    </source>
</reference>
<evidence type="ECO:0000313" key="4">
    <source>
        <dbReference type="WBParaSite" id="Pan_g3124.t1"/>
    </source>
</evidence>
<evidence type="ECO:0000256" key="2">
    <source>
        <dbReference type="SAM" id="SignalP"/>
    </source>
</evidence>
<evidence type="ECO:0000313" key="3">
    <source>
        <dbReference type="Proteomes" id="UP000492821"/>
    </source>
</evidence>